<sequence length="250" mass="26915">MPKSPLLHGVPVPLAPPVAPIVASRAAGPPAGFASVVSPTPPVVGEAVGPAGDPRFRQLVGDAAWSELPAAVRRRFSKRLGADETAIYRGQVLSTRLSRAGRVLAWMARLIGAPLPLVDGATGPAAVVVSENPLLGGQTWLRIYNRPGRFPQAIHSAKRFQGPTGLEEYVGCGIGMTLRVTVEDRALVFRSADYFLEAGRWRFTLPKFLQPGRMCIVHRDRGDGSFDFGLQLCHPLLGRLVVQDAVFRDV</sequence>
<evidence type="ECO:0000313" key="2">
    <source>
        <dbReference type="EMBL" id="KWT65820.1"/>
    </source>
</evidence>
<comment type="caution">
    <text evidence="2">The sequence shown here is derived from an EMBL/GenBank/DDBJ whole genome shotgun (WGS) entry which is preliminary data.</text>
</comment>
<dbReference type="Pfam" id="PF13761">
    <property type="entry name" value="DUF4166"/>
    <property type="match status" value="1"/>
</dbReference>
<accession>A0A120CU82</accession>
<proteinExistence type="predicted"/>
<dbReference type="Proteomes" id="UP000059074">
    <property type="component" value="Unassembled WGS sequence"/>
</dbReference>
<keyword evidence="3" id="KW-1185">Reference proteome</keyword>
<gene>
    <name evidence="2" type="ORF">APY04_2667</name>
</gene>
<name>A0A120CU82_HYPSL</name>
<feature type="domain" description="DUF4166" evidence="1">
    <location>
        <begin position="68"/>
        <end position="247"/>
    </location>
</feature>
<organism evidence="2 3">
    <name type="scientific">Hyphomicrobium sulfonivorans</name>
    <dbReference type="NCBI Taxonomy" id="121290"/>
    <lineage>
        <taxon>Bacteria</taxon>
        <taxon>Pseudomonadati</taxon>
        <taxon>Pseudomonadota</taxon>
        <taxon>Alphaproteobacteria</taxon>
        <taxon>Hyphomicrobiales</taxon>
        <taxon>Hyphomicrobiaceae</taxon>
        <taxon>Hyphomicrobium</taxon>
    </lineage>
</organism>
<dbReference type="InterPro" id="IPR025311">
    <property type="entry name" value="DUF4166"/>
</dbReference>
<dbReference type="OrthoDB" id="8844917at2"/>
<dbReference type="AlphaFoldDB" id="A0A120CU82"/>
<protein>
    <recommendedName>
        <fullName evidence="1">DUF4166 domain-containing protein</fullName>
    </recommendedName>
</protein>
<reference evidence="2 3" key="1">
    <citation type="submission" date="2015-10" db="EMBL/GenBank/DDBJ databases">
        <title>Transcriptomic analysis of a linuron degrading triple-species bacterial consortium.</title>
        <authorList>
            <person name="Albers P."/>
        </authorList>
    </citation>
    <scope>NUCLEOTIDE SEQUENCE [LARGE SCALE GENOMIC DNA]</scope>
    <source>
        <strain evidence="2 3">WDL6</strain>
    </source>
</reference>
<dbReference type="EMBL" id="LMTR01000075">
    <property type="protein sequence ID" value="KWT65820.1"/>
    <property type="molecule type" value="Genomic_DNA"/>
</dbReference>
<evidence type="ECO:0000313" key="3">
    <source>
        <dbReference type="Proteomes" id="UP000059074"/>
    </source>
</evidence>
<dbReference type="STRING" id="121290.APY04_2667"/>
<evidence type="ECO:0000259" key="1">
    <source>
        <dbReference type="Pfam" id="PF13761"/>
    </source>
</evidence>
<dbReference type="PATRIC" id="fig|121290.4.peg.1981"/>